<sequence>MHPLKAPGPDGLPAMFYQKYWHIVGDDVQNLVLGILNNNGQTPDINKTFLVLIPKGKNPSSQKDFRPISLCNVIMKIVTKVIANRLKHTLNDVIDIEQSAFVKGRLITDNALIAMECFHWLKKKRKGKKGVMALKLDMSKAYDRIEWPFVKQTLTSMGYPQKMVELIFRCISTVTYQILINGQPSSSF</sequence>
<reference evidence="2 3" key="1">
    <citation type="journal article" date="2018" name="Front. Plant Sci.">
        <title>Red Clover (Trifolium pratense) and Zigzag Clover (T. medium) - A Picture of Genomic Similarities and Differences.</title>
        <authorList>
            <person name="Dluhosova J."/>
            <person name="Istvanek J."/>
            <person name="Nedelnik J."/>
            <person name="Repkova J."/>
        </authorList>
    </citation>
    <scope>NUCLEOTIDE SEQUENCE [LARGE SCALE GENOMIC DNA]</scope>
    <source>
        <strain evidence="3">cv. 10/8</strain>
        <tissue evidence="2">Leaf</tissue>
    </source>
</reference>
<keyword evidence="3" id="KW-1185">Reference proteome</keyword>
<dbReference type="InterPro" id="IPR000477">
    <property type="entry name" value="RT_dom"/>
</dbReference>
<dbReference type="InterPro" id="IPR043502">
    <property type="entry name" value="DNA/RNA_pol_sf"/>
</dbReference>
<name>A0A392PRN7_9FABA</name>
<evidence type="ECO:0000313" key="3">
    <source>
        <dbReference type="Proteomes" id="UP000265520"/>
    </source>
</evidence>
<dbReference type="InterPro" id="IPR052343">
    <property type="entry name" value="Retrotransposon-Effector_Assoc"/>
</dbReference>
<protein>
    <submittedName>
        <fullName evidence="2">Ribonuclease H protein</fullName>
    </submittedName>
</protein>
<accession>A0A392PRN7</accession>
<dbReference type="AlphaFoldDB" id="A0A392PRN7"/>
<feature type="domain" description="Reverse transcriptase" evidence="1">
    <location>
        <begin position="34"/>
        <end position="188"/>
    </location>
</feature>
<comment type="caution">
    <text evidence="2">The sequence shown here is derived from an EMBL/GenBank/DDBJ whole genome shotgun (WGS) entry which is preliminary data.</text>
</comment>
<dbReference type="SUPFAM" id="SSF56672">
    <property type="entry name" value="DNA/RNA polymerases"/>
    <property type="match status" value="1"/>
</dbReference>
<dbReference type="Pfam" id="PF00078">
    <property type="entry name" value="RVT_1"/>
    <property type="match status" value="1"/>
</dbReference>
<dbReference type="PROSITE" id="PS50878">
    <property type="entry name" value="RT_POL"/>
    <property type="match status" value="1"/>
</dbReference>
<proteinExistence type="predicted"/>
<evidence type="ECO:0000313" key="2">
    <source>
        <dbReference type="EMBL" id="MCI14768.1"/>
    </source>
</evidence>
<dbReference type="Proteomes" id="UP000265520">
    <property type="component" value="Unassembled WGS sequence"/>
</dbReference>
<dbReference type="PANTHER" id="PTHR46890:SF48">
    <property type="entry name" value="RNA-DIRECTED DNA POLYMERASE"/>
    <property type="match status" value="1"/>
</dbReference>
<dbReference type="CDD" id="cd01650">
    <property type="entry name" value="RT_nLTR_like"/>
    <property type="match status" value="1"/>
</dbReference>
<dbReference type="EMBL" id="LXQA010093711">
    <property type="protein sequence ID" value="MCI14768.1"/>
    <property type="molecule type" value="Genomic_DNA"/>
</dbReference>
<organism evidence="2 3">
    <name type="scientific">Trifolium medium</name>
    <dbReference type="NCBI Taxonomy" id="97028"/>
    <lineage>
        <taxon>Eukaryota</taxon>
        <taxon>Viridiplantae</taxon>
        <taxon>Streptophyta</taxon>
        <taxon>Embryophyta</taxon>
        <taxon>Tracheophyta</taxon>
        <taxon>Spermatophyta</taxon>
        <taxon>Magnoliopsida</taxon>
        <taxon>eudicotyledons</taxon>
        <taxon>Gunneridae</taxon>
        <taxon>Pentapetalae</taxon>
        <taxon>rosids</taxon>
        <taxon>fabids</taxon>
        <taxon>Fabales</taxon>
        <taxon>Fabaceae</taxon>
        <taxon>Papilionoideae</taxon>
        <taxon>50 kb inversion clade</taxon>
        <taxon>NPAAA clade</taxon>
        <taxon>Hologalegina</taxon>
        <taxon>IRL clade</taxon>
        <taxon>Trifolieae</taxon>
        <taxon>Trifolium</taxon>
    </lineage>
</organism>
<feature type="non-terminal residue" evidence="2">
    <location>
        <position position="188"/>
    </location>
</feature>
<evidence type="ECO:0000259" key="1">
    <source>
        <dbReference type="PROSITE" id="PS50878"/>
    </source>
</evidence>
<dbReference type="PANTHER" id="PTHR46890">
    <property type="entry name" value="NON-LTR RETROLELEMENT REVERSE TRANSCRIPTASE-LIKE PROTEIN-RELATED"/>
    <property type="match status" value="1"/>
</dbReference>